<dbReference type="GO" id="GO:0003676">
    <property type="term" value="F:nucleic acid binding"/>
    <property type="evidence" value="ECO:0007669"/>
    <property type="project" value="InterPro"/>
</dbReference>
<dbReference type="EMBL" id="JAANQT010000674">
    <property type="protein sequence ID" value="KAG1309177.1"/>
    <property type="molecule type" value="Genomic_DNA"/>
</dbReference>
<organism evidence="2 3">
    <name type="scientific">Rhizopus oryzae</name>
    <name type="common">Mucormycosis agent</name>
    <name type="synonym">Rhizopus arrhizus var. delemar</name>
    <dbReference type="NCBI Taxonomy" id="64495"/>
    <lineage>
        <taxon>Eukaryota</taxon>
        <taxon>Fungi</taxon>
        <taxon>Fungi incertae sedis</taxon>
        <taxon>Mucoromycota</taxon>
        <taxon>Mucoromycotina</taxon>
        <taxon>Mucoromycetes</taxon>
        <taxon>Mucorales</taxon>
        <taxon>Mucorineae</taxon>
        <taxon>Rhizopodaceae</taxon>
        <taxon>Rhizopus</taxon>
    </lineage>
</organism>
<dbReference type="OrthoDB" id="10271170at2759"/>
<comment type="caution">
    <text evidence="2">The sequence shown here is derived from an EMBL/GenBank/DDBJ whole genome shotgun (WGS) entry which is preliminary data.</text>
</comment>
<name>A0A9P6XB24_RHIOR</name>
<evidence type="ECO:0000259" key="1">
    <source>
        <dbReference type="Pfam" id="PF13358"/>
    </source>
</evidence>
<feature type="domain" description="Tc1-like transposase DDE" evidence="1">
    <location>
        <begin position="53"/>
        <end position="122"/>
    </location>
</feature>
<reference evidence="2" key="1">
    <citation type="journal article" date="2020" name="Microb. Genom.">
        <title>Genetic diversity of clinical and environmental Mucorales isolates obtained from an investigation of mucormycosis cases among solid organ transplant recipients.</title>
        <authorList>
            <person name="Nguyen M.H."/>
            <person name="Kaul D."/>
            <person name="Muto C."/>
            <person name="Cheng S.J."/>
            <person name="Richter R.A."/>
            <person name="Bruno V.M."/>
            <person name="Liu G."/>
            <person name="Beyhan S."/>
            <person name="Sundermann A.J."/>
            <person name="Mounaud S."/>
            <person name="Pasculle A.W."/>
            <person name="Nierman W.C."/>
            <person name="Driscoll E."/>
            <person name="Cumbie R."/>
            <person name="Clancy C.J."/>
            <person name="Dupont C.L."/>
        </authorList>
    </citation>
    <scope>NUCLEOTIDE SEQUENCE</scope>
    <source>
        <strain evidence="2">GL11</strain>
    </source>
</reference>
<dbReference type="Proteomes" id="UP000716291">
    <property type="component" value="Unassembled WGS sequence"/>
</dbReference>
<dbReference type="Gene3D" id="3.30.420.10">
    <property type="entry name" value="Ribonuclease H-like superfamily/Ribonuclease H"/>
    <property type="match status" value="1"/>
</dbReference>
<dbReference type="Pfam" id="PF13358">
    <property type="entry name" value="DDE_3"/>
    <property type="match status" value="1"/>
</dbReference>
<sequence>MTRNSDNNLQTRYGNLAGGKEQRAGDIIIEEPTIEYIDVEESTAAENNKPVAKGITTAHFVRSISELLDIMDMDESLMGSYLVMDYCTIHKSRPMIRKIDSRDYRVKYLSPCSPELNPIEQL</sequence>
<accession>A0A9P6XB24</accession>
<dbReference type="InterPro" id="IPR036397">
    <property type="entry name" value="RNaseH_sf"/>
</dbReference>
<proteinExistence type="predicted"/>
<protein>
    <recommendedName>
        <fullName evidence="1">Tc1-like transposase DDE domain-containing protein</fullName>
    </recommendedName>
</protein>
<gene>
    <name evidence="2" type="ORF">G6F64_005507</name>
</gene>
<dbReference type="AlphaFoldDB" id="A0A9P6XB24"/>
<evidence type="ECO:0000313" key="3">
    <source>
        <dbReference type="Proteomes" id="UP000716291"/>
    </source>
</evidence>
<keyword evidence="3" id="KW-1185">Reference proteome</keyword>
<dbReference type="InterPro" id="IPR038717">
    <property type="entry name" value="Tc1-like_DDE_dom"/>
</dbReference>
<evidence type="ECO:0000313" key="2">
    <source>
        <dbReference type="EMBL" id="KAG1309177.1"/>
    </source>
</evidence>